<comment type="caution">
    <text evidence="8">The sequence shown here is derived from an EMBL/GenBank/DDBJ whole genome shotgun (WGS) entry which is preliminary data.</text>
</comment>
<feature type="compositionally biased region" description="Polar residues" evidence="5">
    <location>
        <begin position="13"/>
        <end position="27"/>
    </location>
</feature>
<dbReference type="InterPro" id="IPR013881">
    <property type="entry name" value="Pre-mRNA_splic_Prp3_dom"/>
</dbReference>
<feature type="compositionally biased region" description="Polar residues" evidence="5">
    <location>
        <begin position="58"/>
        <end position="71"/>
    </location>
</feature>
<evidence type="ECO:0000256" key="5">
    <source>
        <dbReference type="SAM" id="MobiDB-lite"/>
    </source>
</evidence>
<dbReference type="Pfam" id="PF06544">
    <property type="entry name" value="Prp3_C"/>
    <property type="match status" value="1"/>
</dbReference>
<evidence type="ECO:0000256" key="1">
    <source>
        <dbReference type="ARBA" id="ARBA00004123"/>
    </source>
</evidence>
<feature type="region of interest" description="Disordered" evidence="5">
    <location>
        <begin position="1"/>
        <end position="41"/>
    </location>
</feature>
<organism evidence="8 9">
    <name type="scientific">Candida theae</name>
    <dbReference type="NCBI Taxonomy" id="1198502"/>
    <lineage>
        <taxon>Eukaryota</taxon>
        <taxon>Fungi</taxon>
        <taxon>Dikarya</taxon>
        <taxon>Ascomycota</taxon>
        <taxon>Saccharomycotina</taxon>
        <taxon>Pichiomycetes</taxon>
        <taxon>Debaryomycetaceae</taxon>
        <taxon>Candida/Lodderomyces clade</taxon>
        <taxon>Candida</taxon>
    </lineage>
</organism>
<dbReference type="RefSeq" id="XP_051608346.1">
    <property type="nucleotide sequence ID" value="XM_051752747.1"/>
</dbReference>
<keyword evidence="3" id="KW-0508">mRNA splicing</keyword>
<keyword evidence="2" id="KW-0507">mRNA processing</keyword>
<sequence>MSSNKQNRDDDNSVSIAQSRKTGQETYGSRAPGHIVGDNVAKKTGKGLDVDIHPLLRASNTSISNTQNTGSKAKKRKWFDPTRYNPYIDDAPSFASHRPKPLKFIKHGEYVQKGQKLREKLKEEEGERKRYEELERKGLVPDVSLNEKSYQPPYPPLMEWWDRPYLRDNNYSRLDDETRWVLDNEEMPITSYVQHPVLLYPIWLDPNGVNTTTPMFLTKKERKRMRKNDRQIRHKEMQDRIKLGLEPPPEPKVKLSNLMNVLTNEAIRDPTAVENRVKQQVEERLKKHLADNEARKLTKEEKHAKIYAKQEQDLAKGIFTTVYKVKSLDNPQHSFKVDVNAKQDNLFGICLKNPEFNLIVVEGGEKSINHYKKLLMNRIKWSEGTSREDKGDDSTELASSGTESIYKYNDNGNECVIIWEGRLPRLNFQKWSFMYSRNDEEAINVLRKFGLENYWRLAKSR</sequence>
<dbReference type="PANTHER" id="PTHR14212">
    <property type="entry name" value="U4/U6-ASSOCIATED RNA SPLICING FACTOR-RELATED"/>
    <property type="match status" value="1"/>
</dbReference>
<evidence type="ECO:0000256" key="3">
    <source>
        <dbReference type="ARBA" id="ARBA00023187"/>
    </source>
</evidence>
<evidence type="ECO:0000256" key="4">
    <source>
        <dbReference type="ARBA" id="ARBA00023242"/>
    </source>
</evidence>
<gene>
    <name evidence="8" type="ORF">KGF57_003337</name>
</gene>
<evidence type="ECO:0000259" key="6">
    <source>
        <dbReference type="Pfam" id="PF06544"/>
    </source>
</evidence>
<name>A0AAD5BDZ2_9ASCO</name>
<evidence type="ECO:0000259" key="7">
    <source>
        <dbReference type="Pfam" id="PF08572"/>
    </source>
</evidence>
<feature type="domain" description="Small nuclear ribonucleoprotein Prp3 C-terminal" evidence="6">
    <location>
        <begin position="322"/>
        <end position="458"/>
    </location>
</feature>
<evidence type="ECO:0000256" key="2">
    <source>
        <dbReference type="ARBA" id="ARBA00022664"/>
    </source>
</evidence>
<comment type="subcellular location">
    <subcellularLocation>
        <location evidence="1">Nucleus</location>
    </subcellularLocation>
</comment>
<feature type="domain" description="Pre-mRNA-splicing factor 3" evidence="7">
    <location>
        <begin position="85"/>
        <end position="298"/>
    </location>
</feature>
<keyword evidence="4" id="KW-0539">Nucleus</keyword>
<dbReference type="GeneID" id="76151396"/>
<dbReference type="PANTHER" id="PTHR14212:SF0">
    <property type="entry name" value="U4_U6 SMALL NUCLEAR RIBONUCLEOPROTEIN PRP3"/>
    <property type="match status" value="1"/>
</dbReference>
<proteinExistence type="predicted"/>
<feature type="region of interest" description="Disordered" evidence="5">
    <location>
        <begin position="54"/>
        <end position="77"/>
    </location>
</feature>
<dbReference type="EMBL" id="JAIHNG010000121">
    <property type="protein sequence ID" value="KAI5957643.1"/>
    <property type="molecule type" value="Genomic_DNA"/>
</dbReference>
<feature type="compositionally biased region" description="Basic and acidic residues" evidence="5">
    <location>
        <begin position="1"/>
        <end position="11"/>
    </location>
</feature>
<dbReference type="AlphaFoldDB" id="A0AAD5BDZ2"/>
<protein>
    <submittedName>
        <fullName evidence="8">PRP3</fullName>
    </submittedName>
</protein>
<dbReference type="InterPro" id="IPR010541">
    <property type="entry name" value="Prp3_C"/>
</dbReference>
<dbReference type="Pfam" id="PF08572">
    <property type="entry name" value="PRP3"/>
    <property type="match status" value="1"/>
</dbReference>
<evidence type="ECO:0000313" key="9">
    <source>
        <dbReference type="Proteomes" id="UP001204833"/>
    </source>
</evidence>
<dbReference type="GO" id="GO:0046540">
    <property type="term" value="C:U4/U6 x U5 tri-snRNP complex"/>
    <property type="evidence" value="ECO:0007669"/>
    <property type="project" value="InterPro"/>
</dbReference>
<accession>A0AAD5BDZ2</accession>
<reference evidence="8 9" key="1">
    <citation type="journal article" date="2022" name="DNA Res.">
        <title>Genome analysis of five recently described species of the CUG-Ser clade uncovers Candida theae as a new hybrid lineage with pathogenic potential in the Candida parapsilosis species complex.</title>
        <authorList>
            <person name="Mixao V."/>
            <person name="Del Olmo V."/>
            <person name="Hegedusova E."/>
            <person name="Saus E."/>
            <person name="Pryszcz L."/>
            <person name="Cillingova A."/>
            <person name="Nosek J."/>
            <person name="Gabaldon T."/>
        </authorList>
    </citation>
    <scope>NUCLEOTIDE SEQUENCE [LARGE SCALE GENOMIC DNA]</scope>
    <source>
        <strain evidence="8 9">CBS 12239</strain>
    </source>
</reference>
<dbReference type="Proteomes" id="UP001204833">
    <property type="component" value="Unassembled WGS sequence"/>
</dbReference>
<dbReference type="InterPro" id="IPR027104">
    <property type="entry name" value="Prp3"/>
</dbReference>
<evidence type="ECO:0000313" key="8">
    <source>
        <dbReference type="EMBL" id="KAI5957643.1"/>
    </source>
</evidence>
<dbReference type="CDD" id="cd24162">
    <property type="entry name" value="Prp3_C"/>
    <property type="match status" value="1"/>
</dbReference>
<keyword evidence="9" id="KW-1185">Reference proteome</keyword>
<dbReference type="GO" id="GO:0000398">
    <property type="term" value="P:mRNA splicing, via spliceosome"/>
    <property type="evidence" value="ECO:0007669"/>
    <property type="project" value="InterPro"/>
</dbReference>